<protein>
    <recommendedName>
        <fullName evidence="3">Tetratricopeptide repeat</fullName>
    </recommendedName>
</protein>
<dbReference type="SUPFAM" id="SSF48452">
    <property type="entry name" value="TPR-like"/>
    <property type="match status" value="1"/>
</dbReference>
<proteinExistence type="predicted"/>
<reference evidence="1 2" key="1">
    <citation type="submission" date="2020-08" db="EMBL/GenBank/DDBJ databases">
        <title>Sphingobacterium sp. DN00404 isolated from aquaculture water.</title>
        <authorList>
            <person name="Zhang M."/>
        </authorList>
    </citation>
    <scope>NUCLEOTIDE SEQUENCE [LARGE SCALE GENOMIC DNA]</scope>
    <source>
        <strain evidence="1 2">KCTC 42746</strain>
    </source>
</reference>
<evidence type="ECO:0008006" key="3">
    <source>
        <dbReference type="Google" id="ProtNLM"/>
    </source>
</evidence>
<evidence type="ECO:0000313" key="1">
    <source>
        <dbReference type="EMBL" id="MBD1422413.1"/>
    </source>
</evidence>
<gene>
    <name evidence="1" type="ORF">H8B21_12625</name>
</gene>
<name>A0ABR7XTB4_9SPHI</name>
<comment type="caution">
    <text evidence="1">The sequence shown here is derived from an EMBL/GenBank/DDBJ whole genome shotgun (WGS) entry which is preliminary data.</text>
</comment>
<dbReference type="Proteomes" id="UP000651112">
    <property type="component" value="Unassembled WGS sequence"/>
</dbReference>
<dbReference type="InterPro" id="IPR011990">
    <property type="entry name" value="TPR-like_helical_dom_sf"/>
</dbReference>
<sequence length="132" mass="15832">MQKQCTRTIERSKRYFHNNTGKDVLITENFNFFKMFEGIDGNQTKQAYEYYRKGEKLFTIGDYEHAIMEYEKAKINEIDPKRYGGLFYNDLIIHLGISYIATEQKEKACNTFRLIGDETNFRVRNYLKFFCL</sequence>
<dbReference type="RefSeq" id="WP_190314143.1">
    <property type="nucleotide sequence ID" value="NZ_JACNYL010000003.1"/>
</dbReference>
<accession>A0ABR7XTB4</accession>
<evidence type="ECO:0000313" key="2">
    <source>
        <dbReference type="Proteomes" id="UP000651112"/>
    </source>
</evidence>
<organism evidence="1 2">
    <name type="scientific">Sphingobacterium chuzhouense</name>
    <dbReference type="NCBI Taxonomy" id="1742264"/>
    <lineage>
        <taxon>Bacteria</taxon>
        <taxon>Pseudomonadati</taxon>
        <taxon>Bacteroidota</taxon>
        <taxon>Sphingobacteriia</taxon>
        <taxon>Sphingobacteriales</taxon>
        <taxon>Sphingobacteriaceae</taxon>
        <taxon>Sphingobacterium</taxon>
    </lineage>
</organism>
<dbReference type="EMBL" id="JACNYL010000003">
    <property type="protein sequence ID" value="MBD1422413.1"/>
    <property type="molecule type" value="Genomic_DNA"/>
</dbReference>
<keyword evidence="2" id="KW-1185">Reference proteome</keyword>
<dbReference type="Gene3D" id="1.25.40.10">
    <property type="entry name" value="Tetratricopeptide repeat domain"/>
    <property type="match status" value="1"/>
</dbReference>